<dbReference type="Pfam" id="PF00150">
    <property type="entry name" value="Cellulase"/>
    <property type="match status" value="1"/>
</dbReference>
<comment type="similarity">
    <text evidence="1 4">Belongs to the glycosyl hydrolase 5 (cellulase A) family.</text>
</comment>
<dbReference type="OrthoDB" id="442731at2759"/>
<dbReference type="AlphaFoldDB" id="A0A9Q8LD05"/>
<evidence type="ECO:0000256" key="4">
    <source>
        <dbReference type="RuleBase" id="RU361153"/>
    </source>
</evidence>
<dbReference type="EMBL" id="CP090165">
    <property type="protein sequence ID" value="UJO14964.1"/>
    <property type="molecule type" value="Genomic_DNA"/>
</dbReference>
<evidence type="ECO:0000256" key="6">
    <source>
        <dbReference type="SAM" id="SignalP"/>
    </source>
</evidence>
<feature type="region of interest" description="Disordered" evidence="5">
    <location>
        <begin position="23"/>
        <end position="42"/>
    </location>
</feature>
<feature type="domain" description="Glycoside hydrolase family 5" evidence="7">
    <location>
        <begin position="69"/>
        <end position="350"/>
    </location>
</feature>
<protein>
    <submittedName>
        <fullName evidence="8">Glycosyl hydrolase 5 family protein</fullName>
    </submittedName>
</protein>
<dbReference type="GO" id="GO:0000272">
    <property type="term" value="P:polysaccharide catabolic process"/>
    <property type="evidence" value="ECO:0007669"/>
    <property type="project" value="InterPro"/>
</dbReference>
<accession>A0A9Q8LD05</accession>
<evidence type="ECO:0000256" key="2">
    <source>
        <dbReference type="ARBA" id="ARBA00022801"/>
    </source>
</evidence>
<dbReference type="KEGG" id="ffu:CLAFUR5_08108"/>
<reference evidence="8" key="1">
    <citation type="submission" date="2021-12" db="EMBL/GenBank/DDBJ databases">
        <authorList>
            <person name="Zaccaron A."/>
            <person name="Stergiopoulos I."/>
        </authorList>
    </citation>
    <scope>NUCLEOTIDE SEQUENCE</scope>
    <source>
        <strain evidence="8">Race5_Kim</strain>
    </source>
</reference>
<sequence length="425" mass="46464">MMRGLLTASLAFAGLVSALPSPAQQRRQDGWPFAPFTTSGRDIKNSQGDTVTYAGVNWPGAADAMLPEGLQYSSIADIVSKIKSLGMNSIRLTYAIEMIDDIYSNNPNSSLEGTLVNALGQQNGTKVLDQILQNNPDLTATTTRLEVFDAVAAECYKQQILIHLDNHMSKAAWCCSADDGNAWFGDTYFNTENWGRGVAYMAEHGKNWPAFVSTGLRNELRLPAEGSPARASYGWNDWYPNIVAAANASNAANADALVFISGLNYDTDLANVTRGLDLGGGQVYDIDSFTYADKIVFELHNYNNNLGDSNCANFNMYNQGYNAMDTSANTTAKNIAPVVLTEFGFPQDNSTYTWPYPKCLAEYLTTLPGGPGGWFQWVISGSYYIRTGTQDFEETWGLLNHDWSAWRSDAAINGFTKPFVAATLA</sequence>
<dbReference type="RefSeq" id="XP_047759330.1">
    <property type="nucleotide sequence ID" value="XM_047907256.1"/>
</dbReference>
<dbReference type="GeneID" id="71987986"/>
<proteinExistence type="inferred from homology"/>
<evidence type="ECO:0000256" key="5">
    <source>
        <dbReference type="SAM" id="MobiDB-lite"/>
    </source>
</evidence>
<dbReference type="SUPFAM" id="SSF51445">
    <property type="entry name" value="(Trans)glycosidases"/>
    <property type="match status" value="1"/>
</dbReference>
<dbReference type="GO" id="GO:0004553">
    <property type="term" value="F:hydrolase activity, hydrolyzing O-glycosyl compounds"/>
    <property type="evidence" value="ECO:0007669"/>
    <property type="project" value="InterPro"/>
</dbReference>
<dbReference type="Proteomes" id="UP000756132">
    <property type="component" value="Chromosome 3"/>
</dbReference>
<evidence type="ECO:0000313" key="9">
    <source>
        <dbReference type="Proteomes" id="UP000756132"/>
    </source>
</evidence>
<feature type="signal peptide" evidence="6">
    <location>
        <begin position="1"/>
        <end position="18"/>
    </location>
</feature>
<reference evidence="8" key="2">
    <citation type="journal article" date="2022" name="Microb. Genom.">
        <title>A chromosome-scale genome assembly of the tomato pathogen Cladosporium fulvum reveals a compartmentalized genome architecture and the presence of a dispensable chromosome.</title>
        <authorList>
            <person name="Zaccaron A.Z."/>
            <person name="Chen L.H."/>
            <person name="Samaras A."/>
            <person name="Stergiopoulos I."/>
        </authorList>
    </citation>
    <scope>NUCLEOTIDE SEQUENCE</scope>
    <source>
        <strain evidence="8">Race5_Kim</strain>
    </source>
</reference>
<evidence type="ECO:0000256" key="1">
    <source>
        <dbReference type="ARBA" id="ARBA00005641"/>
    </source>
</evidence>
<evidence type="ECO:0000259" key="7">
    <source>
        <dbReference type="Pfam" id="PF00150"/>
    </source>
</evidence>
<keyword evidence="9" id="KW-1185">Reference proteome</keyword>
<keyword evidence="2 4" id="KW-0378">Hydrolase</keyword>
<name>A0A9Q8LD05_PASFU</name>
<dbReference type="Gene3D" id="3.20.20.80">
    <property type="entry name" value="Glycosidases"/>
    <property type="match status" value="1"/>
</dbReference>
<dbReference type="PANTHER" id="PTHR31263:SF0">
    <property type="entry name" value="CELLULASE FAMILY PROTEIN (AFU_ORTHOLOGUE AFUA_5G14560)"/>
    <property type="match status" value="1"/>
</dbReference>
<dbReference type="PANTHER" id="PTHR31263">
    <property type="entry name" value="CELLULASE FAMILY PROTEIN (AFU_ORTHOLOGUE AFUA_5G14560)"/>
    <property type="match status" value="1"/>
</dbReference>
<keyword evidence="6" id="KW-0732">Signal</keyword>
<dbReference type="OMA" id="TWSDWRS"/>
<feature type="chain" id="PRO_5040310271" evidence="6">
    <location>
        <begin position="19"/>
        <end position="425"/>
    </location>
</feature>
<dbReference type="InterPro" id="IPR001547">
    <property type="entry name" value="Glyco_hydro_5"/>
</dbReference>
<keyword evidence="3 4" id="KW-0326">Glycosidase</keyword>
<evidence type="ECO:0000313" key="8">
    <source>
        <dbReference type="EMBL" id="UJO14964.1"/>
    </source>
</evidence>
<gene>
    <name evidence="8" type="ORF">CLAFUR5_08108</name>
</gene>
<organism evidence="8 9">
    <name type="scientific">Passalora fulva</name>
    <name type="common">Tomato leaf mold</name>
    <name type="synonym">Cladosporium fulvum</name>
    <dbReference type="NCBI Taxonomy" id="5499"/>
    <lineage>
        <taxon>Eukaryota</taxon>
        <taxon>Fungi</taxon>
        <taxon>Dikarya</taxon>
        <taxon>Ascomycota</taxon>
        <taxon>Pezizomycotina</taxon>
        <taxon>Dothideomycetes</taxon>
        <taxon>Dothideomycetidae</taxon>
        <taxon>Mycosphaerellales</taxon>
        <taxon>Mycosphaerellaceae</taxon>
        <taxon>Fulvia</taxon>
    </lineage>
</organism>
<evidence type="ECO:0000256" key="3">
    <source>
        <dbReference type="ARBA" id="ARBA00023295"/>
    </source>
</evidence>
<dbReference type="InterPro" id="IPR017853">
    <property type="entry name" value="GH"/>
</dbReference>